<keyword evidence="1" id="KW-1133">Transmembrane helix</keyword>
<gene>
    <name evidence="2" type="ORF">HCZ30_12945</name>
</gene>
<reference evidence="2 3" key="1">
    <citation type="submission" date="2020-03" db="EMBL/GenBank/DDBJ databases">
        <title>Bacterial isolates of synthetic phycosphere.</title>
        <authorList>
            <person name="Fu H."/>
            <person name="Moran M.A."/>
        </authorList>
    </citation>
    <scope>NUCLEOTIDE SEQUENCE [LARGE SCALE GENOMIC DNA]</scope>
    <source>
        <strain evidence="2 3">HF1</strain>
    </source>
</reference>
<proteinExistence type="predicted"/>
<evidence type="ECO:0008006" key="4">
    <source>
        <dbReference type="Google" id="ProtNLM"/>
    </source>
</evidence>
<feature type="transmembrane region" description="Helical" evidence="1">
    <location>
        <begin position="6"/>
        <end position="25"/>
    </location>
</feature>
<keyword evidence="3" id="KW-1185">Reference proteome</keyword>
<evidence type="ECO:0000313" key="2">
    <source>
        <dbReference type="EMBL" id="NIY73335.1"/>
    </source>
</evidence>
<name>A0ABX0VZZ3_9RHOB</name>
<dbReference type="EMBL" id="JAATOP010000009">
    <property type="protein sequence ID" value="NIY73335.1"/>
    <property type="molecule type" value="Genomic_DNA"/>
</dbReference>
<keyword evidence="1" id="KW-0472">Membrane</keyword>
<evidence type="ECO:0000256" key="1">
    <source>
        <dbReference type="SAM" id="Phobius"/>
    </source>
</evidence>
<organism evidence="2 3">
    <name type="scientific">Marivivens donghaensis</name>
    <dbReference type="NCBI Taxonomy" id="1699413"/>
    <lineage>
        <taxon>Bacteria</taxon>
        <taxon>Pseudomonadati</taxon>
        <taxon>Pseudomonadota</taxon>
        <taxon>Alphaproteobacteria</taxon>
        <taxon>Rhodobacterales</taxon>
        <taxon>Paracoccaceae</taxon>
        <taxon>Marivivens group</taxon>
        <taxon>Marivivens</taxon>
    </lineage>
</organism>
<dbReference type="RefSeq" id="WP_167638725.1">
    <property type="nucleotide sequence ID" value="NZ_JAATOP010000009.1"/>
</dbReference>
<sequence length="47" mass="5539">MSNKVAIWIAVLALLAIAVDNFYYGGSGIFFLMRKFIDLIDYFQFWR</sequence>
<evidence type="ECO:0000313" key="3">
    <source>
        <dbReference type="Proteomes" id="UP000709466"/>
    </source>
</evidence>
<protein>
    <recommendedName>
        <fullName evidence="4">Glyceraldehyde-3-phosphate dehydrogenase</fullName>
    </recommendedName>
</protein>
<comment type="caution">
    <text evidence="2">The sequence shown here is derived from an EMBL/GenBank/DDBJ whole genome shotgun (WGS) entry which is preliminary data.</text>
</comment>
<keyword evidence="1" id="KW-0812">Transmembrane</keyword>
<dbReference type="Proteomes" id="UP000709466">
    <property type="component" value="Unassembled WGS sequence"/>
</dbReference>
<accession>A0ABX0VZZ3</accession>